<sequence>MKLLFKMNYTNVELLNAQKYYNNIKRLNSTKANTTKLNTLTIRDMSLPNLNINRNQKRLVNSSKAIISFIQVMTNLNEQSKITLIKLMNNLENMFLANPAEFVKLSKILANWFKVNLALKKEFRTQGDVPKALWIIDQNAPTILYPVMELFDGLNVVMKPQFITVVLSILELYNVTLVPKNMSMSTITEPMKEGANWDVINIPVAVKNLGINQEEFSRVLKMKQIEAEFHYSSSSGPNGHALWSAHLDAQAIVKDQEFFKTFEEFCSLTERPELSSRLVEAAKSPTFFKLGMNELVHSKLHFILEKGDKVRTVAILDWWSQEVLCPLHDTVADVLRPLEQDGTFDQDKIAAKVRSFTANPQLEVFSLDLTAATDRLPVKLQSKILDFLTGVEGYGDLWAKVMTERDFRLPTDQNIRYSVGQPMGAKSSFPMLGLTHHLIVMEAASRALKPNFRDYVVLGDDIVIADRAVAEKYRALLDELGMAIAMNKTIWINSGQGTSSVAEICKRFFFNGIESSALPVKLIANCIEFNHMIFQLQEEMHKRDQITMKDNFKYFAASLVHTSQGLEMIAGLNLLSPLLTGMKSNLTILNATDLKGDLWRRLFSVPLTDLIEVFKYTVCQEQLKRLGIMVKDTSSTFDVMAKAGKLMNATGIGYSLEKQGESNHLEYKPFINFTPDDLTDWSLTGETHPAHEVIKADIRRVNNLLMELSVATSAELIRKLMNQVVDSLKLAALDMNIERSLSDANTGRKLLETTARNIELLSYRENKTLSFSVKLNPFNIIWNLKFTSGGQLSIYRSASKVTTTLKDAIAKFESLKAK</sequence>
<evidence type="ECO:0000313" key="4">
    <source>
        <dbReference type="EMBL" id="QDW65458.1"/>
    </source>
</evidence>
<accession>A0ABX5Y623</accession>
<dbReference type="Pfam" id="PF05919">
    <property type="entry name" value="Mitovir_RNA_pol"/>
    <property type="match status" value="1"/>
</dbReference>
<evidence type="ECO:0000256" key="3">
    <source>
        <dbReference type="ARBA" id="ARBA00022695"/>
    </source>
</evidence>
<dbReference type="Proteomes" id="UP000830586">
    <property type="component" value="Segment"/>
</dbReference>
<dbReference type="RefSeq" id="YP_010799583.1">
    <property type="nucleotide sequence ID" value="NC_076681.1"/>
</dbReference>
<dbReference type="GeneID" id="80538001"/>
<organism evidence="4 5">
    <name type="scientific">Rhizoctonia solani mitovirus 23</name>
    <dbReference type="NCBI Taxonomy" id="2598975"/>
    <lineage>
        <taxon>Viruses</taxon>
        <taxon>Riboviria</taxon>
        <taxon>Orthornavirae</taxon>
        <taxon>Lenarviricota</taxon>
        <taxon>Howeltoviricetes</taxon>
        <taxon>Cryppavirales</taxon>
        <taxon>Mitoviridae</taxon>
        <taxon>Triamitovirus</taxon>
        <taxon>Triamitovirus rhso23</taxon>
    </lineage>
</organism>
<evidence type="ECO:0000256" key="2">
    <source>
        <dbReference type="ARBA" id="ARBA00022679"/>
    </source>
</evidence>
<dbReference type="SUPFAM" id="SSF56672">
    <property type="entry name" value="DNA/RNA polymerases"/>
    <property type="match status" value="1"/>
</dbReference>
<dbReference type="InterPro" id="IPR008686">
    <property type="entry name" value="RNA_pol_mitovir"/>
</dbReference>
<proteinExistence type="predicted"/>
<dbReference type="EMBL" id="MK375261">
    <property type="protein sequence ID" value="QDW65458.1"/>
    <property type="molecule type" value="Genomic_RNA"/>
</dbReference>
<name>A0ABX5Y623_9VIRU</name>
<keyword evidence="2" id="KW-0808">Transferase</keyword>
<dbReference type="InterPro" id="IPR043502">
    <property type="entry name" value="DNA/RNA_pol_sf"/>
</dbReference>
<keyword evidence="5" id="KW-1185">Reference proteome</keyword>
<keyword evidence="3" id="KW-0548">Nucleotidyltransferase</keyword>
<dbReference type="PANTHER" id="PTHR34456">
    <property type="entry name" value="MITOVIRUS RNA-DEPENDENT RNA POLYMERASE"/>
    <property type="match status" value="1"/>
</dbReference>
<evidence type="ECO:0000256" key="1">
    <source>
        <dbReference type="ARBA" id="ARBA00022484"/>
    </source>
</evidence>
<protein>
    <submittedName>
        <fullName evidence="4">RNA dependent RNA polymerase</fullName>
    </submittedName>
</protein>
<evidence type="ECO:0000313" key="5">
    <source>
        <dbReference type="Proteomes" id="UP000830586"/>
    </source>
</evidence>
<keyword evidence="1" id="KW-0696">RNA-directed RNA polymerase</keyword>
<reference evidence="4" key="1">
    <citation type="journal article" date="2019" name="Front. Cell. Infect. Microbiol.">
        <title>Extreme Diversity of Mycoviruses Present in Isolates of Rhizoctonia solani AG2-2 LP From Zoysia japonica From Brazil.</title>
        <authorList>
            <person name="Picarelli M.A.S.C."/>
            <person name="Forgia M."/>
            <person name="Rivas E.B."/>
            <person name="Nerva L."/>
            <person name="Chiapello M."/>
            <person name="Turina M."/>
            <person name="Colariccio A."/>
        </authorList>
    </citation>
    <scope>NUCLEOTIDE SEQUENCE</scope>
</reference>
<dbReference type="PANTHER" id="PTHR34456:SF13">
    <property type="entry name" value="REVERSE TRANSCRIPTASE DOMAIN-CONTAINING PROTEIN"/>
    <property type="match status" value="1"/>
</dbReference>